<dbReference type="AlphaFoldDB" id="A0AB37QUP6"/>
<protein>
    <recommendedName>
        <fullName evidence="2">Reverse transcriptase N-terminal domain-containing protein</fullName>
    </recommendedName>
</protein>
<evidence type="ECO:0000313" key="4">
    <source>
        <dbReference type="Proteomes" id="UP000272613"/>
    </source>
</evidence>
<feature type="domain" description="Reverse transcriptase N-terminal" evidence="2">
    <location>
        <begin position="19"/>
        <end position="77"/>
    </location>
</feature>
<dbReference type="InterPro" id="IPR025960">
    <property type="entry name" value="RVT_N"/>
</dbReference>
<evidence type="ECO:0000313" key="3">
    <source>
        <dbReference type="EMBL" id="RMS04931.1"/>
    </source>
</evidence>
<sequence length="165" mass="18770">MLEHREQSMSALSHLPQNWHQIDWCRVQRTVRAMQIRIAKACKNSNWRKVKALQRMLTRSTSARLLAVRRVTENRGNPVIANLVQIQKITQVTVGDRHQQLYRFRGAVDALNSASMMGRREAFSDSELQIWAGSRLCGQRHSVVQRGNDSSTRLGPAHAGKTSIT</sequence>
<accession>A0AB37QUP6</accession>
<reference evidence="3 4" key="1">
    <citation type="submission" date="2018-08" db="EMBL/GenBank/DDBJ databases">
        <title>Recombination of ecologically and evolutionarily significant loci maintains genetic cohesion in the Pseudomonas syringae species complex.</title>
        <authorList>
            <person name="Dillon M."/>
            <person name="Thakur S."/>
            <person name="Almeida R.N.D."/>
            <person name="Weir B.S."/>
            <person name="Guttman D.S."/>
        </authorList>
    </citation>
    <scope>NUCLEOTIDE SEQUENCE [LARGE SCALE GENOMIC DNA]</scope>
    <source>
        <strain evidence="3 4">ICMP 5019</strain>
    </source>
</reference>
<dbReference type="EMBL" id="RBSH01000056">
    <property type="protein sequence ID" value="RMS04931.1"/>
    <property type="molecule type" value="Genomic_DNA"/>
</dbReference>
<evidence type="ECO:0000259" key="2">
    <source>
        <dbReference type="Pfam" id="PF13655"/>
    </source>
</evidence>
<gene>
    <name evidence="3" type="ORF">ALP74_200302</name>
</gene>
<comment type="caution">
    <text evidence="3">The sequence shown here is derived from an EMBL/GenBank/DDBJ whole genome shotgun (WGS) entry which is preliminary data.</text>
</comment>
<organism evidence="3 4">
    <name type="scientific">Pseudomonas coronafaciens pv. garcae</name>
    <dbReference type="NCBI Taxonomy" id="251653"/>
    <lineage>
        <taxon>Bacteria</taxon>
        <taxon>Pseudomonadati</taxon>
        <taxon>Pseudomonadota</taxon>
        <taxon>Gammaproteobacteria</taxon>
        <taxon>Pseudomonadales</taxon>
        <taxon>Pseudomonadaceae</taxon>
        <taxon>Pseudomonas</taxon>
        <taxon>Pseudomonas coronafaciens</taxon>
    </lineage>
</organism>
<dbReference type="Proteomes" id="UP000272613">
    <property type="component" value="Unassembled WGS sequence"/>
</dbReference>
<dbReference type="Pfam" id="PF13655">
    <property type="entry name" value="RVT_N"/>
    <property type="match status" value="1"/>
</dbReference>
<proteinExistence type="predicted"/>
<feature type="region of interest" description="Disordered" evidence="1">
    <location>
        <begin position="144"/>
        <end position="165"/>
    </location>
</feature>
<name>A0AB37QUP6_9PSED</name>
<evidence type="ECO:0000256" key="1">
    <source>
        <dbReference type="SAM" id="MobiDB-lite"/>
    </source>
</evidence>